<dbReference type="InterPro" id="IPR001650">
    <property type="entry name" value="Helicase_C-like"/>
</dbReference>
<dbReference type="EMBL" id="CP137757">
    <property type="protein sequence ID" value="WPF25856.1"/>
    <property type="molecule type" value="Genomic_DNA"/>
</dbReference>
<feature type="domain" description="Helicase C-terminal" evidence="7">
    <location>
        <begin position="259"/>
        <end position="459"/>
    </location>
</feature>
<evidence type="ECO:0000256" key="5">
    <source>
        <dbReference type="SAM" id="MobiDB-lite"/>
    </source>
</evidence>
<proteinExistence type="predicted"/>
<dbReference type="InterPro" id="IPR050699">
    <property type="entry name" value="RNA-DNA_Helicase"/>
</dbReference>
<dbReference type="InterPro" id="IPR027417">
    <property type="entry name" value="P-loop_NTPase"/>
</dbReference>
<organism evidence="8 9">
    <name type="scientific">Corynebacterium pseudokroppenstedtii</name>
    <dbReference type="NCBI Taxonomy" id="2804917"/>
    <lineage>
        <taxon>Bacteria</taxon>
        <taxon>Bacillati</taxon>
        <taxon>Actinomycetota</taxon>
        <taxon>Actinomycetes</taxon>
        <taxon>Mycobacteriales</taxon>
        <taxon>Corynebacteriaceae</taxon>
        <taxon>Corynebacterium</taxon>
    </lineage>
</organism>
<dbReference type="Pfam" id="PF08148">
    <property type="entry name" value="DSHCT"/>
    <property type="match status" value="1"/>
</dbReference>
<dbReference type="GO" id="GO:0005524">
    <property type="term" value="F:ATP binding"/>
    <property type="evidence" value="ECO:0007669"/>
    <property type="project" value="UniProtKB-KW"/>
</dbReference>
<dbReference type="Pfam" id="PF00270">
    <property type="entry name" value="DEAD"/>
    <property type="match status" value="1"/>
</dbReference>
<dbReference type="InterPro" id="IPR058621">
    <property type="entry name" value="SH3_HelY"/>
</dbReference>
<dbReference type="SMART" id="SM01142">
    <property type="entry name" value="DSHCT"/>
    <property type="match status" value="1"/>
</dbReference>
<dbReference type="PROSITE" id="PS51194">
    <property type="entry name" value="HELICASE_CTER"/>
    <property type="match status" value="1"/>
</dbReference>
<dbReference type="GO" id="GO:0004386">
    <property type="term" value="F:helicase activity"/>
    <property type="evidence" value="ECO:0007669"/>
    <property type="project" value="UniProtKB-KW"/>
</dbReference>
<evidence type="ECO:0000313" key="9">
    <source>
        <dbReference type="Proteomes" id="UP001174314"/>
    </source>
</evidence>
<evidence type="ECO:0000256" key="4">
    <source>
        <dbReference type="ARBA" id="ARBA00022840"/>
    </source>
</evidence>
<feature type="domain" description="Helicase ATP-binding" evidence="6">
    <location>
        <begin position="31"/>
        <end position="189"/>
    </location>
</feature>
<dbReference type="SMART" id="SM00490">
    <property type="entry name" value="HELICc"/>
    <property type="match status" value="1"/>
</dbReference>
<dbReference type="PANTHER" id="PTHR12131">
    <property type="entry name" value="ATP-DEPENDENT RNA AND DNA HELICASE"/>
    <property type="match status" value="1"/>
</dbReference>
<evidence type="ECO:0000256" key="2">
    <source>
        <dbReference type="ARBA" id="ARBA00022801"/>
    </source>
</evidence>
<dbReference type="GO" id="GO:0055087">
    <property type="term" value="C:Ski complex"/>
    <property type="evidence" value="ECO:0007669"/>
    <property type="project" value="TreeGrafter"/>
</dbReference>
<keyword evidence="9" id="KW-1185">Reference proteome</keyword>
<dbReference type="InterPro" id="IPR014001">
    <property type="entry name" value="Helicase_ATP-bd"/>
</dbReference>
<accession>A0AAU0Q3S1</accession>
<evidence type="ECO:0000313" key="8">
    <source>
        <dbReference type="EMBL" id="WPF25856.1"/>
    </source>
</evidence>
<dbReference type="GO" id="GO:0016787">
    <property type="term" value="F:hydrolase activity"/>
    <property type="evidence" value="ECO:0007669"/>
    <property type="project" value="UniProtKB-KW"/>
</dbReference>
<feature type="region of interest" description="Disordered" evidence="5">
    <location>
        <begin position="761"/>
        <end position="785"/>
    </location>
</feature>
<dbReference type="CDD" id="cd18795">
    <property type="entry name" value="SF2_C_Ski2"/>
    <property type="match status" value="1"/>
</dbReference>
<evidence type="ECO:0000259" key="7">
    <source>
        <dbReference type="PROSITE" id="PS51194"/>
    </source>
</evidence>
<dbReference type="InterPro" id="IPR012961">
    <property type="entry name" value="Ski2/MTR4_C"/>
</dbReference>
<reference evidence="8 9" key="1">
    <citation type="submission" date="2023-10" db="EMBL/GenBank/DDBJ databases">
        <title>complete genome sequence of Corynebacterium pseudokroppenstedtii P15-C1.</title>
        <authorList>
            <person name="Bruggemann H."/>
            <person name="Poehlein A."/>
        </authorList>
    </citation>
    <scope>NUCLEOTIDE SEQUENCE [LARGE SCALE GENOMIC DNA]</scope>
    <source>
        <strain evidence="8 9">P15_C1</strain>
    </source>
</reference>
<dbReference type="RefSeq" id="WP_204088444.1">
    <property type="nucleotide sequence ID" value="NZ_CP137757.1"/>
</dbReference>
<dbReference type="GO" id="GO:0070478">
    <property type="term" value="P:nuclear-transcribed mRNA catabolic process, 3'-5' exonucleolytic nonsense-mediated decay"/>
    <property type="evidence" value="ECO:0007669"/>
    <property type="project" value="TreeGrafter"/>
</dbReference>
<dbReference type="KEGG" id="cpsk:Q0N40_04850"/>
<keyword evidence="1" id="KW-0547">Nucleotide-binding</keyword>
<dbReference type="SUPFAM" id="SSF52540">
    <property type="entry name" value="P-loop containing nucleoside triphosphate hydrolases"/>
    <property type="match status" value="1"/>
</dbReference>
<keyword evidence="2" id="KW-0378">Hydrolase</keyword>
<evidence type="ECO:0000256" key="3">
    <source>
        <dbReference type="ARBA" id="ARBA00022806"/>
    </source>
</evidence>
<evidence type="ECO:0000256" key="1">
    <source>
        <dbReference type="ARBA" id="ARBA00022741"/>
    </source>
</evidence>
<gene>
    <name evidence="8" type="ORF">Q0N40_04850</name>
</gene>
<dbReference type="Gene3D" id="1.10.3380.30">
    <property type="match status" value="1"/>
</dbReference>
<dbReference type="PANTHER" id="PTHR12131:SF1">
    <property type="entry name" value="ATP-DEPENDENT RNA HELICASE SUPV3L1, MITOCHONDRIAL-RELATED"/>
    <property type="match status" value="1"/>
</dbReference>
<dbReference type="Gene3D" id="3.40.50.300">
    <property type="entry name" value="P-loop containing nucleotide triphosphate hydrolases"/>
    <property type="match status" value="2"/>
</dbReference>
<feature type="region of interest" description="Disordered" evidence="5">
    <location>
        <begin position="573"/>
        <end position="611"/>
    </location>
</feature>
<protein>
    <submittedName>
        <fullName evidence="8">DEAD/DEAH box helicase</fullName>
    </submittedName>
</protein>
<dbReference type="GO" id="GO:0003676">
    <property type="term" value="F:nucleic acid binding"/>
    <property type="evidence" value="ECO:0007669"/>
    <property type="project" value="InterPro"/>
</dbReference>
<evidence type="ECO:0000259" key="6">
    <source>
        <dbReference type="PROSITE" id="PS51192"/>
    </source>
</evidence>
<dbReference type="Pfam" id="PF00271">
    <property type="entry name" value="Helicase_C"/>
    <property type="match status" value="1"/>
</dbReference>
<keyword evidence="3 8" id="KW-0347">Helicase</keyword>
<keyword evidence="4" id="KW-0067">ATP-binding</keyword>
<dbReference type="SMART" id="SM00487">
    <property type="entry name" value="DEXDc"/>
    <property type="match status" value="1"/>
</dbReference>
<name>A0AAU0Q3S1_9CORY</name>
<dbReference type="AlphaFoldDB" id="A0AAU0Q3S1"/>
<dbReference type="InterPro" id="IPR011545">
    <property type="entry name" value="DEAD/DEAH_box_helicase_dom"/>
</dbReference>
<dbReference type="PROSITE" id="PS51192">
    <property type="entry name" value="HELICASE_ATP_BIND_1"/>
    <property type="match status" value="1"/>
</dbReference>
<feature type="compositionally biased region" description="Basic residues" evidence="5">
    <location>
        <begin position="581"/>
        <end position="598"/>
    </location>
</feature>
<sequence length="955" mass="106685">MTEASAEDLPIFHRFAHQHDFPFDRFQIDGCHAIERGRGVLVSAPTGSGKTIVGEFAVFLALETGKRCFYTTPIKALSNQKYNDLRATYGDDRVGLMTGDVSINREADVIVMTTEVLRNMIYADADSLDNLSHVVMDEVHYLADPERGPVWEEIILNLDESVSIVALSATVSNIEQFGEWIKMTRGDTDIIVWEHRPVPLHQYMLLGNSIIPLFSRDNDDATQELSAPINPELVSRCAAAERRSNGRRKRPHRPAVIGQLQAASMLPAIIFIFSRAGCEGALAQCYTARVQLTTRDEAREILSIIDADTADIPQEDLDLMGFRRWRTNLSRGIAAHHAGMLPAFRHIVEKLFVRGLLKVVFATETLALGINMPARTVVLESLVKFNGEAHVDLTPAQYTQLTGRAGRRGIDVLGNAVVLWQPSMDPEAVAGLASTRTYPLISTFRPGYNMSVNLLNTLGVEKSHRLLERSFAQFLANEDVVARAHERRAHQRHADSQHDELLGLLGHRSENKLAEYVAIRKNLSHEEKKAQAENRKERFKEISRCLRSLTVGDVIALPEGRNPALAVCVRAAGAGKASSKEKHRHDSARRYRGRRRHHDRENPDMDGQDPRPMVITEDGRVGQLHADELGNVPMTVGRMRLPRDVSRHPKRARSLVRSEFRRQSFHRPRSLKPKARVRKNATIKSLRKELRAHPVHKWENREELVRAYARLAHTREKIADHSDTQSGSGASGRVLDADTLVSTFDRMIALLREMDYVDPPIDDESDAVASSDAAQEGSNGTPDLSLTEEGLRLARIHNQSDLLIAQCLRRKIWDDLDPAELAGVVSTCVFENRKSVPGDVEVPTEPLATAIENTERLWEEIVTDEERHHLPMTRPIETELATAMHQWTAGAPLAYCVQAAAANGTSLTPGDFVRSCRQVIDVLNQIKTAGYSNDIRAHARQAVETMRRGVVAMGS</sequence>
<dbReference type="Proteomes" id="UP001174314">
    <property type="component" value="Chromosome"/>
</dbReference>
<dbReference type="Pfam" id="PF26090">
    <property type="entry name" value="SH3_HelY"/>
    <property type="match status" value="1"/>
</dbReference>